<dbReference type="InterPro" id="IPR011009">
    <property type="entry name" value="Kinase-like_dom_sf"/>
</dbReference>
<proteinExistence type="predicted"/>
<evidence type="ECO:0000259" key="1">
    <source>
        <dbReference type="Pfam" id="PF01636"/>
    </source>
</evidence>
<dbReference type="InterPro" id="IPR002575">
    <property type="entry name" value="Aminoglycoside_PTrfase"/>
</dbReference>
<evidence type="ECO:0000313" key="2">
    <source>
        <dbReference type="EMBL" id="NYE70545.1"/>
    </source>
</evidence>
<name>A0A7Y9LBE0_9ACTN</name>
<accession>A0A7Y9LBE0</accession>
<dbReference type="InterPro" id="IPR051678">
    <property type="entry name" value="AGP_Transferase"/>
</dbReference>
<organism evidence="2 3">
    <name type="scientific">Microlunatus parietis</name>
    <dbReference type="NCBI Taxonomy" id="682979"/>
    <lineage>
        <taxon>Bacteria</taxon>
        <taxon>Bacillati</taxon>
        <taxon>Actinomycetota</taxon>
        <taxon>Actinomycetes</taxon>
        <taxon>Propionibacteriales</taxon>
        <taxon>Propionibacteriaceae</taxon>
        <taxon>Microlunatus</taxon>
    </lineage>
</organism>
<sequence>MAERELGAPSGVDRSRHLAALHRAWATPPDVVAAVVAEVTKAPVVECRRIVDGEVNEVYDVTVEQGPSVIVRISHSGSEAHDREAWVLGECAARGIRAPRVHDLRRVEVGSELRSVMIMEKLPGERLADLGPEEVDVRRVLEEVGAWLRQFHAIPARGLGTLDGAGVGRFETLEEWLAHVATEAPAFEDAGRSVGFDAATVRGWLRDIADSLRAAPPRLTLSHNDLLAVHVLVHEGNLSGIIDFGVVAAEPAANDFALWDFREGRRFPVEWIQAGYGDPSVFEPPNDRTYRALWLLHGLWYLRHYHVTGFRPGVEAGRDRLLRGPER</sequence>
<dbReference type="SUPFAM" id="SSF56112">
    <property type="entry name" value="Protein kinase-like (PK-like)"/>
    <property type="match status" value="1"/>
</dbReference>
<protein>
    <submittedName>
        <fullName evidence="2">Ser/Thr protein kinase RdoA (MazF antagonist)</fullName>
    </submittedName>
</protein>
<reference evidence="2 3" key="1">
    <citation type="submission" date="2020-07" db="EMBL/GenBank/DDBJ databases">
        <title>Sequencing the genomes of 1000 actinobacteria strains.</title>
        <authorList>
            <person name="Klenk H.-P."/>
        </authorList>
    </citation>
    <scope>NUCLEOTIDE SEQUENCE [LARGE SCALE GENOMIC DNA]</scope>
    <source>
        <strain evidence="2 3">DSM 22083</strain>
    </source>
</reference>
<keyword evidence="2" id="KW-0808">Transferase</keyword>
<dbReference type="AlphaFoldDB" id="A0A7Y9LBE0"/>
<comment type="caution">
    <text evidence="2">The sequence shown here is derived from an EMBL/GenBank/DDBJ whole genome shotgun (WGS) entry which is preliminary data.</text>
</comment>
<dbReference type="RefSeq" id="WP_179750099.1">
    <property type="nucleotide sequence ID" value="NZ_JACCBU010000001.1"/>
</dbReference>
<feature type="domain" description="Aminoglycoside phosphotransferase" evidence="1">
    <location>
        <begin position="47"/>
        <end position="258"/>
    </location>
</feature>
<dbReference type="PANTHER" id="PTHR21310:SF15">
    <property type="entry name" value="AMINOGLYCOSIDE PHOSPHOTRANSFERASE DOMAIN-CONTAINING PROTEIN"/>
    <property type="match status" value="1"/>
</dbReference>
<dbReference type="Pfam" id="PF01636">
    <property type="entry name" value="APH"/>
    <property type="match status" value="1"/>
</dbReference>
<evidence type="ECO:0000313" key="3">
    <source>
        <dbReference type="Proteomes" id="UP000569914"/>
    </source>
</evidence>
<dbReference type="Gene3D" id="3.30.200.20">
    <property type="entry name" value="Phosphorylase Kinase, domain 1"/>
    <property type="match status" value="1"/>
</dbReference>
<keyword evidence="3" id="KW-1185">Reference proteome</keyword>
<dbReference type="Gene3D" id="3.90.1200.10">
    <property type="match status" value="1"/>
</dbReference>
<dbReference type="EMBL" id="JACCBU010000001">
    <property type="protein sequence ID" value="NYE70545.1"/>
    <property type="molecule type" value="Genomic_DNA"/>
</dbReference>
<dbReference type="GO" id="GO:0016301">
    <property type="term" value="F:kinase activity"/>
    <property type="evidence" value="ECO:0007669"/>
    <property type="project" value="UniProtKB-KW"/>
</dbReference>
<dbReference type="Proteomes" id="UP000569914">
    <property type="component" value="Unassembled WGS sequence"/>
</dbReference>
<gene>
    <name evidence="2" type="ORF">BKA15_001874</name>
</gene>
<keyword evidence="2" id="KW-0418">Kinase</keyword>
<dbReference type="PANTHER" id="PTHR21310">
    <property type="entry name" value="AMINOGLYCOSIDE PHOSPHOTRANSFERASE-RELATED-RELATED"/>
    <property type="match status" value="1"/>
</dbReference>